<evidence type="ECO:0000256" key="1">
    <source>
        <dbReference type="SAM" id="Phobius"/>
    </source>
</evidence>
<name>A0A2R7Y2E8_9CREN</name>
<feature type="transmembrane region" description="Helical" evidence="1">
    <location>
        <begin position="105"/>
        <end position="127"/>
    </location>
</feature>
<dbReference type="Proteomes" id="UP000244093">
    <property type="component" value="Unassembled WGS sequence"/>
</dbReference>
<accession>A0A2R7Y2E8</accession>
<evidence type="ECO:0000313" key="2">
    <source>
        <dbReference type="EMBL" id="PUA31692.1"/>
    </source>
</evidence>
<dbReference type="EMBL" id="NBVN01000007">
    <property type="protein sequence ID" value="PUA31725.1"/>
    <property type="molecule type" value="Genomic_DNA"/>
</dbReference>
<reference evidence="3 4" key="2">
    <citation type="journal article" date="2018" name="Syst. Appl. Microbiol.">
        <title>A new symbiotic nanoarchaeote (Candidatus Nanoclepta minutus) and its host (Zestosphaera tikiterensis gen. nov., sp. nov.) from a New Zealand hot spring.</title>
        <authorList>
            <person name="St John E."/>
            <person name="Liu Y."/>
            <person name="Podar M."/>
            <person name="Stott M.B."/>
            <person name="Meneghin J."/>
            <person name="Chen Z."/>
            <person name="Lagutin K."/>
            <person name="Mitchell K."/>
            <person name="Reysenbach A.L."/>
        </authorList>
    </citation>
    <scope>NUCLEOTIDE SEQUENCE [LARGE SCALE GENOMIC DNA]</scope>
    <source>
        <strain evidence="3">NZ3</strain>
    </source>
</reference>
<keyword evidence="1" id="KW-0812">Transmembrane</keyword>
<feature type="transmembrane region" description="Helical" evidence="1">
    <location>
        <begin position="166"/>
        <end position="191"/>
    </location>
</feature>
<protein>
    <submittedName>
        <fullName evidence="3">Uncharacterized protein</fullName>
    </submittedName>
</protein>
<comment type="caution">
    <text evidence="3">The sequence shown here is derived from an EMBL/GenBank/DDBJ whole genome shotgun (WGS) entry which is preliminary data.</text>
</comment>
<reference evidence="3" key="1">
    <citation type="submission" date="2017-04" db="EMBL/GenBank/DDBJ databases">
        <authorList>
            <person name="Afonso C.L."/>
            <person name="Miller P.J."/>
            <person name="Scott M.A."/>
            <person name="Spackman E."/>
            <person name="Goraichik I."/>
            <person name="Dimitrov K.M."/>
            <person name="Suarez D.L."/>
            <person name="Swayne D.E."/>
        </authorList>
    </citation>
    <scope>NUCLEOTIDE SEQUENCE</scope>
    <source>
        <strain evidence="3">NZ3</strain>
    </source>
</reference>
<proteinExistence type="predicted"/>
<evidence type="ECO:0000313" key="4">
    <source>
        <dbReference type="Proteomes" id="UP000244093"/>
    </source>
</evidence>
<organism evidence="3 4">
    <name type="scientific">Zestosphaera tikiterensis</name>
    <dbReference type="NCBI Taxonomy" id="1973259"/>
    <lineage>
        <taxon>Archaea</taxon>
        <taxon>Thermoproteota</taxon>
        <taxon>Thermoprotei</taxon>
        <taxon>Desulfurococcales</taxon>
        <taxon>Desulfurococcaceae</taxon>
        <taxon>Zestosphaera</taxon>
    </lineage>
</organism>
<evidence type="ECO:0000313" key="3">
    <source>
        <dbReference type="EMBL" id="PUA31725.1"/>
    </source>
</evidence>
<feature type="transmembrane region" description="Helical" evidence="1">
    <location>
        <begin position="29"/>
        <end position="51"/>
    </location>
</feature>
<feature type="transmembrane region" description="Helical" evidence="1">
    <location>
        <begin position="203"/>
        <end position="224"/>
    </location>
</feature>
<keyword evidence="1" id="KW-0472">Membrane</keyword>
<feature type="transmembrane region" description="Helical" evidence="1">
    <location>
        <begin position="139"/>
        <end position="160"/>
    </location>
</feature>
<sequence length="245" mass="27176">MSLYVFCVSLFLTIKYVDNIFLKVNGLILLSIILLLTSIDIIASITQNLAFIKNLLLKFGHDWAYASSIGIIHSLSSLYSYLLGINFYMNNDVFLEQLEPYLTTMHLGILTMTAIVTTIISLMIYLPRLQEYYSFSIRVTLIMAAALLSISAFSLGMFSGMASERILVYTFIIGSIIALGLGGIFGVPLLAFSSVKIVDDKRVPLFSIPAMLAGVILFVSLFIYSTLSIKSELYNEIKAILDLIS</sequence>
<dbReference type="EMBL" id="NBVN01000007">
    <property type="protein sequence ID" value="PUA31692.1"/>
    <property type="molecule type" value="Genomic_DNA"/>
</dbReference>
<keyword evidence="1" id="KW-1133">Transmembrane helix</keyword>
<dbReference type="AlphaFoldDB" id="A0A2R7Y2E8"/>
<gene>
    <name evidence="2" type="ORF">B7O98_08700</name>
    <name evidence="3" type="ORF">B7O98_08870</name>
</gene>
<feature type="transmembrane region" description="Helical" evidence="1">
    <location>
        <begin position="63"/>
        <end position="85"/>
    </location>
</feature>